<reference evidence="2 3" key="1">
    <citation type="submission" date="2020-07" db="EMBL/GenBank/DDBJ databases">
        <title>non toxigenic Corynebacterium sp. nov from a clinical source.</title>
        <authorList>
            <person name="Bernier A.-M."/>
            <person name="Bernard K."/>
        </authorList>
    </citation>
    <scope>NUCLEOTIDE SEQUENCE [LARGE SCALE GENOMIC DNA]</scope>
    <source>
        <strain evidence="3">NML 93-0612</strain>
    </source>
</reference>
<keyword evidence="1" id="KW-0732">Signal</keyword>
<dbReference type="Pfam" id="PF08310">
    <property type="entry name" value="LGFP"/>
    <property type="match status" value="3"/>
</dbReference>
<evidence type="ECO:0008006" key="4">
    <source>
        <dbReference type="Google" id="ProtNLM"/>
    </source>
</evidence>
<dbReference type="AlphaFoldDB" id="A0A7G5FH89"/>
<sequence length="642" mass="71428">MTHYLKKLGATLAVLATVCFTPIPAGAQDARVQPAEEMMPTELLTDENITDKILQLRAPGERQIYDVDTSDWDFNEPGMNKNNIDNHYYEQTLPDDLGEPQPVVIPGKMRSDRIELPEGITKEEADEAEVQEAHERGVSLERAQPLTQPLTASNCRTYWPTTYQVCGAIREKYEALATTWVGQNPISFLGLPRSNELTNPDGVGKRTEFDNGFIYWHPSTGAWSVTTHNSIVWARNGWELGRLGYPTSDEIGTGDNVGRKQSFQRGRIYGSLSGVVSIEGKILEKWIETGEERGPLGYPATDEEGTPDGIGRFNRFALGMIYWHPTYGAHPVLGAILLKWSAAGFERSSFGYPIEDPVPTNQLATIQKFERDTIRILMSPVPELAYLMNIPSRKVDEFYDQYVQLLNDKGVDVTSGFQSAYEHARYSAEEVQKEINSISSESSPQSAVTAQSIFANGTINSGESSHCDDQFKRLPGNERTNRGDLFYSGGTTMVKGTNVNHGHTGIFVTLHGNADPKRIDTVEAVNPEKGVVRVSGSHRNRICNPRYFSVKTNHETRLKAASFAESKINSAYDARPESFLISRYVTKDSTAFNCASLVWAAYMHASQGSVDIGDNKYFPKSGNRFSVFPIDIANSVNTREFQ</sequence>
<organism evidence="2 3">
    <name type="scientific">Corynebacterium hindlerae</name>
    <dbReference type="NCBI Taxonomy" id="699041"/>
    <lineage>
        <taxon>Bacteria</taxon>
        <taxon>Bacillati</taxon>
        <taxon>Actinomycetota</taxon>
        <taxon>Actinomycetes</taxon>
        <taxon>Mycobacteriales</taxon>
        <taxon>Corynebacteriaceae</taxon>
        <taxon>Corynebacterium</taxon>
    </lineage>
</organism>
<evidence type="ECO:0000256" key="1">
    <source>
        <dbReference type="SAM" id="SignalP"/>
    </source>
</evidence>
<dbReference type="SUPFAM" id="SSF54001">
    <property type="entry name" value="Cysteine proteinases"/>
    <property type="match status" value="1"/>
</dbReference>
<dbReference type="Gene3D" id="3.90.1720.10">
    <property type="entry name" value="endopeptidase domain like (from Nostoc punctiforme)"/>
    <property type="match status" value="1"/>
</dbReference>
<proteinExistence type="predicted"/>
<dbReference type="RefSeq" id="WP_182386795.1">
    <property type="nucleotide sequence ID" value="NZ_CP059833.1"/>
</dbReference>
<evidence type="ECO:0000313" key="2">
    <source>
        <dbReference type="EMBL" id="QMV85980.1"/>
    </source>
</evidence>
<feature type="chain" id="PRO_5028941283" description="LGFP repeat-containing protein" evidence="1">
    <location>
        <begin position="28"/>
        <end position="642"/>
    </location>
</feature>
<name>A0A7G5FH89_9CORY</name>
<gene>
    <name evidence="2" type="ORF">HW450_04480</name>
</gene>
<dbReference type="EMBL" id="CP059833">
    <property type="protein sequence ID" value="QMV85980.1"/>
    <property type="molecule type" value="Genomic_DNA"/>
</dbReference>
<dbReference type="InterPro" id="IPR013207">
    <property type="entry name" value="LGFP"/>
</dbReference>
<keyword evidence="3" id="KW-1185">Reference proteome</keyword>
<protein>
    <recommendedName>
        <fullName evidence="4">LGFP repeat-containing protein</fullName>
    </recommendedName>
</protein>
<dbReference type="Proteomes" id="UP000515570">
    <property type="component" value="Chromosome"/>
</dbReference>
<accession>A0A7G5FH89</accession>
<evidence type="ECO:0000313" key="3">
    <source>
        <dbReference type="Proteomes" id="UP000515570"/>
    </source>
</evidence>
<dbReference type="InterPro" id="IPR038765">
    <property type="entry name" value="Papain-like_cys_pep_sf"/>
</dbReference>
<feature type="signal peptide" evidence="1">
    <location>
        <begin position="1"/>
        <end position="27"/>
    </location>
</feature>